<keyword evidence="2 5" id="KW-0489">Methyltransferase</keyword>
<dbReference type="InterPro" id="IPR029063">
    <property type="entry name" value="SAM-dependent_MTases_sf"/>
</dbReference>
<dbReference type="SUPFAM" id="SSF53335">
    <property type="entry name" value="S-adenosyl-L-methionine-dependent methyltransferases"/>
    <property type="match status" value="1"/>
</dbReference>
<dbReference type="EMBL" id="CP015136">
    <property type="protein sequence ID" value="AMY08610.1"/>
    <property type="molecule type" value="Genomic_DNA"/>
</dbReference>
<dbReference type="InterPro" id="IPR051052">
    <property type="entry name" value="Diverse_substrate_MTase"/>
</dbReference>
<evidence type="ECO:0000256" key="2">
    <source>
        <dbReference type="ARBA" id="ARBA00022603"/>
    </source>
</evidence>
<reference evidence="5 6" key="1">
    <citation type="journal article" date="2016" name="Genome Announc.">
        <title>First Complete Genome Sequence of a Subdivision 6 Acidobacterium Strain.</title>
        <authorList>
            <person name="Huang S."/>
            <person name="Vieira S."/>
            <person name="Bunk B."/>
            <person name="Riedel T."/>
            <person name="Sproer C."/>
            <person name="Overmann J."/>
        </authorList>
    </citation>
    <scope>NUCLEOTIDE SEQUENCE [LARGE SCALE GENOMIC DNA]</scope>
    <source>
        <strain evidence="6">DSM 100886 HEG_-6_39</strain>
    </source>
</reference>
<dbReference type="STRING" id="1855912.LuPra_01814"/>
<dbReference type="GO" id="GO:0008757">
    <property type="term" value="F:S-adenosylmethionine-dependent methyltransferase activity"/>
    <property type="evidence" value="ECO:0007669"/>
    <property type="project" value="InterPro"/>
</dbReference>
<dbReference type="Pfam" id="PF08241">
    <property type="entry name" value="Methyltransf_11"/>
    <property type="match status" value="1"/>
</dbReference>
<name>A0A143PK36_LUTPR</name>
<accession>A0A143PK36</accession>
<evidence type="ECO:0000256" key="3">
    <source>
        <dbReference type="ARBA" id="ARBA00022679"/>
    </source>
</evidence>
<dbReference type="CDD" id="cd02440">
    <property type="entry name" value="AdoMet_MTases"/>
    <property type="match status" value="1"/>
</dbReference>
<organism evidence="5 6">
    <name type="scientific">Luteitalea pratensis</name>
    <dbReference type="NCBI Taxonomy" id="1855912"/>
    <lineage>
        <taxon>Bacteria</taxon>
        <taxon>Pseudomonadati</taxon>
        <taxon>Acidobacteriota</taxon>
        <taxon>Vicinamibacteria</taxon>
        <taxon>Vicinamibacterales</taxon>
        <taxon>Vicinamibacteraceae</taxon>
        <taxon>Luteitalea</taxon>
    </lineage>
</organism>
<dbReference type="AlphaFoldDB" id="A0A143PK36"/>
<reference evidence="6" key="2">
    <citation type="submission" date="2016-04" db="EMBL/GenBank/DDBJ databases">
        <title>First Complete Genome Sequence of a Subdivision 6 Acidobacterium.</title>
        <authorList>
            <person name="Huang S."/>
            <person name="Vieira S."/>
            <person name="Bunk B."/>
            <person name="Riedel T."/>
            <person name="Sproeer C."/>
            <person name="Overmann J."/>
        </authorList>
    </citation>
    <scope>NUCLEOTIDE SEQUENCE [LARGE SCALE GENOMIC DNA]</scope>
    <source>
        <strain evidence="6">DSM 100886 HEG_-6_39</strain>
    </source>
</reference>
<evidence type="ECO:0000313" key="5">
    <source>
        <dbReference type="EMBL" id="AMY08610.1"/>
    </source>
</evidence>
<evidence type="ECO:0000313" key="6">
    <source>
        <dbReference type="Proteomes" id="UP000076079"/>
    </source>
</evidence>
<dbReference type="OrthoDB" id="128512at2"/>
<dbReference type="EC" id="2.1.1.-" evidence="5"/>
<dbReference type="Gene3D" id="3.40.50.150">
    <property type="entry name" value="Vaccinia Virus protein VP39"/>
    <property type="match status" value="1"/>
</dbReference>
<sequence>MANPFGDDFMAAGYAASRPAVHPRVIDQLRVWMDGAVVHRAADIGCGAGLSTRPLASLARMSVGFDPAESMVRAAARVVPGALFVTAGGEAMPFDDHSIDLLTAAGSLNYARDLDATFAEAVRVLAPGGLLAVYDFSPGRSFVDSDRLDAWFEAFIARYPFPASQARPLSPSLLEAAASDLVLVRGETFEIPLALEPAFHVDYMLTETCVQDAVRRGTPLESIRSWVTETLAPVFDGRPHDVLFRGYLATLTGTQERRNTGLRD</sequence>
<evidence type="ECO:0000256" key="1">
    <source>
        <dbReference type="ARBA" id="ARBA00008361"/>
    </source>
</evidence>
<dbReference type="GO" id="GO:0032259">
    <property type="term" value="P:methylation"/>
    <property type="evidence" value="ECO:0007669"/>
    <property type="project" value="UniProtKB-KW"/>
</dbReference>
<dbReference type="RefSeq" id="WP_110170436.1">
    <property type="nucleotide sequence ID" value="NZ_CP015136.1"/>
</dbReference>
<proteinExistence type="inferred from homology"/>
<dbReference type="PANTHER" id="PTHR44942">
    <property type="entry name" value="METHYLTRANSF_11 DOMAIN-CONTAINING PROTEIN"/>
    <property type="match status" value="1"/>
</dbReference>
<protein>
    <submittedName>
        <fullName evidence="5">Putative methyltransferase YcgJ</fullName>
        <ecNumber evidence="5">2.1.1.-</ecNumber>
    </submittedName>
</protein>
<dbReference type="InterPro" id="IPR013216">
    <property type="entry name" value="Methyltransf_11"/>
</dbReference>
<comment type="similarity">
    <text evidence="1">Belongs to the methyltransferase superfamily.</text>
</comment>
<keyword evidence="3 5" id="KW-0808">Transferase</keyword>
<evidence type="ECO:0000259" key="4">
    <source>
        <dbReference type="Pfam" id="PF08241"/>
    </source>
</evidence>
<dbReference type="KEGG" id="abac:LuPra_01814"/>
<dbReference type="Proteomes" id="UP000076079">
    <property type="component" value="Chromosome"/>
</dbReference>
<feature type="domain" description="Methyltransferase type 11" evidence="4">
    <location>
        <begin position="43"/>
        <end position="132"/>
    </location>
</feature>
<gene>
    <name evidence="5" type="primary">ycgJ_2</name>
    <name evidence="5" type="ORF">LuPra_01814</name>
</gene>
<keyword evidence="6" id="KW-1185">Reference proteome</keyword>
<dbReference type="PANTHER" id="PTHR44942:SF4">
    <property type="entry name" value="METHYLTRANSFERASE TYPE 11 DOMAIN-CONTAINING PROTEIN"/>
    <property type="match status" value="1"/>
</dbReference>